<evidence type="ECO:0000256" key="5">
    <source>
        <dbReference type="ARBA" id="ARBA00023136"/>
    </source>
</evidence>
<feature type="transmembrane region" description="Helical" evidence="6">
    <location>
        <begin position="107"/>
        <end position="125"/>
    </location>
</feature>
<proteinExistence type="predicted"/>
<dbReference type="InterPro" id="IPR011701">
    <property type="entry name" value="MFS"/>
</dbReference>
<evidence type="ECO:0000256" key="1">
    <source>
        <dbReference type="ARBA" id="ARBA00004651"/>
    </source>
</evidence>
<evidence type="ECO:0000256" key="2">
    <source>
        <dbReference type="ARBA" id="ARBA00022475"/>
    </source>
</evidence>
<evidence type="ECO:0000259" key="7">
    <source>
        <dbReference type="PROSITE" id="PS50850"/>
    </source>
</evidence>
<feature type="transmembrane region" description="Helical" evidence="6">
    <location>
        <begin position="246"/>
        <end position="265"/>
    </location>
</feature>
<dbReference type="SUPFAM" id="SSF103473">
    <property type="entry name" value="MFS general substrate transporter"/>
    <property type="match status" value="1"/>
</dbReference>
<feature type="transmembrane region" description="Helical" evidence="6">
    <location>
        <begin position="272"/>
        <end position="291"/>
    </location>
</feature>
<feature type="transmembrane region" description="Helical" evidence="6">
    <location>
        <begin position="204"/>
        <end position="226"/>
    </location>
</feature>
<reference evidence="8 9" key="1">
    <citation type="submission" date="2019-03" db="EMBL/GenBank/DDBJ databases">
        <title>Draft genome sequences of novel Actinobacteria.</title>
        <authorList>
            <person name="Sahin N."/>
            <person name="Ay H."/>
            <person name="Saygin H."/>
        </authorList>
    </citation>
    <scope>NUCLEOTIDE SEQUENCE [LARGE SCALE GENOMIC DNA]</scope>
    <source>
        <strain evidence="8 9">DSM 41900</strain>
    </source>
</reference>
<evidence type="ECO:0000256" key="6">
    <source>
        <dbReference type="SAM" id="Phobius"/>
    </source>
</evidence>
<dbReference type="GO" id="GO:0022857">
    <property type="term" value="F:transmembrane transporter activity"/>
    <property type="evidence" value="ECO:0007669"/>
    <property type="project" value="InterPro"/>
</dbReference>
<dbReference type="PROSITE" id="PS50850">
    <property type="entry name" value="MFS"/>
    <property type="match status" value="1"/>
</dbReference>
<comment type="caution">
    <text evidence="8">The sequence shown here is derived from an EMBL/GenBank/DDBJ whole genome shotgun (WGS) entry which is preliminary data.</text>
</comment>
<dbReference type="InterPro" id="IPR020846">
    <property type="entry name" value="MFS_dom"/>
</dbReference>
<keyword evidence="9" id="KW-1185">Reference proteome</keyword>
<feature type="transmembrane region" description="Helical" evidence="6">
    <location>
        <begin position="329"/>
        <end position="353"/>
    </location>
</feature>
<accession>A0A4R4T555</accession>
<dbReference type="EMBL" id="SMKI01000261">
    <property type="protein sequence ID" value="TDC72161.1"/>
    <property type="molecule type" value="Genomic_DNA"/>
</dbReference>
<gene>
    <name evidence="8" type="ORF">E1283_22510</name>
</gene>
<evidence type="ECO:0000256" key="3">
    <source>
        <dbReference type="ARBA" id="ARBA00022692"/>
    </source>
</evidence>
<dbReference type="InterPro" id="IPR036259">
    <property type="entry name" value="MFS_trans_sf"/>
</dbReference>
<dbReference type="Proteomes" id="UP000295345">
    <property type="component" value="Unassembled WGS sequence"/>
</dbReference>
<evidence type="ECO:0000256" key="4">
    <source>
        <dbReference type="ARBA" id="ARBA00022989"/>
    </source>
</evidence>
<feature type="transmembrane region" description="Helical" evidence="6">
    <location>
        <begin position="297"/>
        <end position="317"/>
    </location>
</feature>
<sequence length="401" mass="40888">MSPASNRLPTGSLLALATAGFLTMLTETVPAGLLRDIGDGLAVSEAQAGQLLTVYAAGSFLAAIPLTSLTRGLPRRPVLVVTVVAVALVNVLTAVSDSYLLTMAARLVAGMGAGVQWAMIAGYAMRLVDEPVRGRALAISMAGVPMALALGVPLGTYAGDLLGWRYTFAVIGGLALVAALWIATTVRPFPGEEAAHRLPVRRVFLLPGLAAVLGAALLFEIGHMNLYTYVDPYLERAGLGDSVGPVLLAFGVAAMAGLFAAGAFIDRNLRAVVVGALALFTGCMVLFGVFGTRAWPVVVVMFGWGFALGLAPTMFQAASARAAGSAADIAQAMMVTVLNAGMSLGSVTGGLALDATGVWSLPWISCAVFATALAIALATTRVVFAGAPVVSGAGREREGVA</sequence>
<dbReference type="OrthoDB" id="2810795at2"/>
<feature type="transmembrane region" description="Helical" evidence="6">
    <location>
        <begin position="164"/>
        <end position="183"/>
    </location>
</feature>
<dbReference type="PANTHER" id="PTHR43124:SF3">
    <property type="entry name" value="CHLORAMPHENICOL EFFLUX PUMP RV0191"/>
    <property type="match status" value="1"/>
</dbReference>
<dbReference type="Gene3D" id="1.20.1250.20">
    <property type="entry name" value="MFS general substrate transporter like domains"/>
    <property type="match status" value="1"/>
</dbReference>
<dbReference type="CDD" id="cd17324">
    <property type="entry name" value="MFS_NepI_like"/>
    <property type="match status" value="1"/>
</dbReference>
<comment type="subcellular location">
    <subcellularLocation>
        <location evidence="1">Cell membrane</location>
        <topology evidence="1">Multi-pass membrane protein</topology>
    </subcellularLocation>
</comment>
<keyword evidence="4 6" id="KW-1133">Transmembrane helix</keyword>
<dbReference type="RefSeq" id="WP_132819937.1">
    <property type="nucleotide sequence ID" value="NZ_SMKI01000261.1"/>
</dbReference>
<feature type="domain" description="Major facilitator superfamily (MFS) profile" evidence="7">
    <location>
        <begin position="12"/>
        <end position="391"/>
    </location>
</feature>
<name>A0A4R4T555_9ACTN</name>
<dbReference type="InterPro" id="IPR050189">
    <property type="entry name" value="MFS_Efflux_Transporters"/>
</dbReference>
<keyword evidence="2" id="KW-1003">Cell membrane</keyword>
<dbReference type="AlphaFoldDB" id="A0A4R4T555"/>
<dbReference type="GO" id="GO:0005886">
    <property type="term" value="C:plasma membrane"/>
    <property type="evidence" value="ECO:0007669"/>
    <property type="project" value="UniProtKB-SubCell"/>
</dbReference>
<feature type="transmembrane region" description="Helical" evidence="6">
    <location>
        <begin position="359"/>
        <end position="378"/>
    </location>
</feature>
<feature type="transmembrane region" description="Helical" evidence="6">
    <location>
        <begin position="137"/>
        <end position="158"/>
    </location>
</feature>
<protein>
    <submittedName>
        <fullName evidence="8">MFS transporter</fullName>
    </submittedName>
</protein>
<feature type="transmembrane region" description="Helical" evidence="6">
    <location>
        <begin position="78"/>
        <end position="101"/>
    </location>
</feature>
<keyword evidence="5 6" id="KW-0472">Membrane</keyword>
<feature type="transmembrane region" description="Helical" evidence="6">
    <location>
        <begin position="47"/>
        <end position="66"/>
    </location>
</feature>
<evidence type="ECO:0000313" key="8">
    <source>
        <dbReference type="EMBL" id="TDC72161.1"/>
    </source>
</evidence>
<dbReference type="PANTHER" id="PTHR43124">
    <property type="entry name" value="PURINE EFFLUX PUMP PBUE"/>
    <property type="match status" value="1"/>
</dbReference>
<organism evidence="8 9">
    <name type="scientific">Streptomyces hainanensis</name>
    <dbReference type="NCBI Taxonomy" id="402648"/>
    <lineage>
        <taxon>Bacteria</taxon>
        <taxon>Bacillati</taxon>
        <taxon>Actinomycetota</taxon>
        <taxon>Actinomycetes</taxon>
        <taxon>Kitasatosporales</taxon>
        <taxon>Streptomycetaceae</taxon>
        <taxon>Streptomyces</taxon>
    </lineage>
</organism>
<evidence type="ECO:0000313" key="9">
    <source>
        <dbReference type="Proteomes" id="UP000295345"/>
    </source>
</evidence>
<keyword evidence="3 6" id="KW-0812">Transmembrane</keyword>
<dbReference type="Pfam" id="PF07690">
    <property type="entry name" value="MFS_1"/>
    <property type="match status" value="1"/>
</dbReference>